<comment type="caution">
    <text evidence="2">The sequence shown here is derived from an EMBL/GenBank/DDBJ whole genome shotgun (WGS) entry which is preliminary data.</text>
</comment>
<name>A0ABV6R1I9_9CAUL</name>
<evidence type="ECO:0000313" key="3">
    <source>
        <dbReference type="Proteomes" id="UP001589906"/>
    </source>
</evidence>
<organism evidence="2 3">
    <name type="scientific">Brevundimonas balnearis</name>
    <dbReference type="NCBI Taxonomy" id="1572858"/>
    <lineage>
        <taxon>Bacteria</taxon>
        <taxon>Pseudomonadati</taxon>
        <taxon>Pseudomonadota</taxon>
        <taxon>Alphaproteobacteria</taxon>
        <taxon>Caulobacterales</taxon>
        <taxon>Caulobacteraceae</taxon>
        <taxon>Brevundimonas</taxon>
    </lineage>
</organism>
<feature type="region of interest" description="Disordered" evidence="1">
    <location>
        <begin position="1"/>
        <end position="65"/>
    </location>
</feature>
<protein>
    <submittedName>
        <fullName evidence="2">Uncharacterized protein</fullName>
    </submittedName>
</protein>
<sequence>MSDMRQTNTRTEFPRGGEVDGEDFDGEEVHSGSNRATLEEHARQDTGQGPKTRGRNAEIVKGGLS</sequence>
<feature type="compositionally biased region" description="Polar residues" evidence="1">
    <location>
        <begin position="1"/>
        <end position="11"/>
    </location>
</feature>
<evidence type="ECO:0000313" key="2">
    <source>
        <dbReference type="EMBL" id="MFC0633492.1"/>
    </source>
</evidence>
<gene>
    <name evidence="2" type="ORF">ACFFGE_06330</name>
</gene>
<accession>A0ABV6R1I9</accession>
<dbReference type="Proteomes" id="UP001589906">
    <property type="component" value="Unassembled WGS sequence"/>
</dbReference>
<dbReference type="EMBL" id="JBHLSW010000004">
    <property type="protein sequence ID" value="MFC0633492.1"/>
    <property type="molecule type" value="Genomic_DNA"/>
</dbReference>
<evidence type="ECO:0000256" key="1">
    <source>
        <dbReference type="SAM" id="MobiDB-lite"/>
    </source>
</evidence>
<proteinExistence type="predicted"/>
<dbReference type="RefSeq" id="WP_376835407.1">
    <property type="nucleotide sequence ID" value="NZ_JBHLSW010000004.1"/>
</dbReference>
<reference evidence="2 3" key="1">
    <citation type="submission" date="2024-09" db="EMBL/GenBank/DDBJ databases">
        <authorList>
            <person name="Sun Q."/>
            <person name="Mori K."/>
        </authorList>
    </citation>
    <scope>NUCLEOTIDE SEQUENCE [LARGE SCALE GENOMIC DNA]</scope>
    <source>
        <strain evidence="2 3">NCAIM B.02621</strain>
    </source>
</reference>
<keyword evidence="3" id="KW-1185">Reference proteome</keyword>